<comment type="caution">
    <text evidence="2">The sequence shown here is derived from an EMBL/GenBank/DDBJ whole genome shotgun (WGS) entry which is preliminary data.</text>
</comment>
<evidence type="ECO:0000313" key="2">
    <source>
        <dbReference type="EMBL" id="MDX4957177.1"/>
    </source>
</evidence>
<feature type="compositionally biased region" description="Low complexity" evidence="1">
    <location>
        <begin position="121"/>
        <end position="131"/>
    </location>
</feature>
<protein>
    <submittedName>
        <fullName evidence="2">Uncharacterized protein</fullName>
    </submittedName>
</protein>
<gene>
    <name evidence="2" type="ORF">SGN30_27490</name>
</gene>
<dbReference type="AlphaFoldDB" id="A0AAJ2VFR7"/>
<dbReference type="EMBL" id="JAWWMZ010000016">
    <property type="protein sequence ID" value="MDX4957177.1"/>
    <property type="molecule type" value="Genomic_DNA"/>
</dbReference>
<sequence>MNSLDIHSAGLPALPALPFGEKGVGQGGGAPQDQAPTGQRSRQAWLREMERAQLAGWFQPFGTATGDIAQHNPKTQARPVQAGAPGPAMPQAAQRQPQMSMPGQAQARPVATTDSGITRTASASGAAPALAEKPSPGLAAAGRSGMWESLSPRSGHGLSMGDSSAAVAAYAAAGADAVAASAGEGGAPGLAKAVSAAASQQASAASATAAAPAAPEHAGIRAPIQMALQTAALLSASPSAALALLAVRDAAAPATAGPGADRPPTRASQSPARPSAASGPAIARWQGAPQAQGMRMHAQWTERGVQLWLGLDGSAQQVGVQAQAVVYSLHRLLRDQGQQLSRVVCNGQVVFDAVTARAGAGRALHEFSDLFDRYASATPGMPAFLPSSSKEIS</sequence>
<feature type="region of interest" description="Disordered" evidence="1">
    <location>
        <begin position="17"/>
        <end position="42"/>
    </location>
</feature>
<feature type="region of interest" description="Disordered" evidence="1">
    <location>
        <begin position="254"/>
        <end position="281"/>
    </location>
</feature>
<accession>A0AAJ2VFR7</accession>
<reference evidence="2" key="1">
    <citation type="submission" date="2023-11" db="EMBL/GenBank/DDBJ databases">
        <title>Identification and selenium tolerance of Delftia acidovorans R3-25.</title>
        <authorList>
            <person name="Zhang S."/>
            <person name="Liu Y."/>
            <person name="Guo Y."/>
        </authorList>
    </citation>
    <scope>NUCLEOTIDE SEQUENCE</scope>
    <source>
        <strain evidence="2">R3-25</strain>
    </source>
</reference>
<organism evidence="2 3">
    <name type="scientific">Delftia acidovorans</name>
    <name type="common">Pseudomonas acidovorans</name>
    <name type="synonym">Comamonas acidovorans</name>
    <dbReference type="NCBI Taxonomy" id="80866"/>
    <lineage>
        <taxon>Bacteria</taxon>
        <taxon>Pseudomonadati</taxon>
        <taxon>Pseudomonadota</taxon>
        <taxon>Betaproteobacteria</taxon>
        <taxon>Burkholderiales</taxon>
        <taxon>Comamonadaceae</taxon>
        <taxon>Delftia</taxon>
    </lineage>
</organism>
<evidence type="ECO:0000256" key="1">
    <source>
        <dbReference type="SAM" id="MobiDB-lite"/>
    </source>
</evidence>
<dbReference type="Proteomes" id="UP001287445">
    <property type="component" value="Unassembled WGS sequence"/>
</dbReference>
<name>A0AAJ2VFR7_DELAC</name>
<feature type="region of interest" description="Disordered" evidence="1">
    <location>
        <begin position="120"/>
        <end position="146"/>
    </location>
</feature>
<feature type="region of interest" description="Disordered" evidence="1">
    <location>
        <begin position="75"/>
        <end position="104"/>
    </location>
</feature>
<dbReference type="RefSeq" id="WP_319076662.1">
    <property type="nucleotide sequence ID" value="NZ_JAWWMZ010000016.1"/>
</dbReference>
<evidence type="ECO:0000313" key="3">
    <source>
        <dbReference type="Proteomes" id="UP001287445"/>
    </source>
</evidence>
<proteinExistence type="predicted"/>
<feature type="compositionally biased region" description="Low complexity" evidence="1">
    <location>
        <begin position="81"/>
        <end position="102"/>
    </location>
</feature>